<reference evidence="3 4" key="1">
    <citation type="submission" date="2018-03" db="EMBL/GenBank/DDBJ databases">
        <title>Draft genome sequence of Rohu Carp (Labeo rohita).</title>
        <authorList>
            <person name="Das P."/>
            <person name="Kushwaha B."/>
            <person name="Joshi C.G."/>
            <person name="Kumar D."/>
            <person name="Nagpure N.S."/>
            <person name="Sahoo L."/>
            <person name="Das S.P."/>
            <person name="Bit A."/>
            <person name="Patnaik S."/>
            <person name="Meher P.K."/>
            <person name="Jayasankar P."/>
            <person name="Koringa P.G."/>
            <person name="Patel N.V."/>
            <person name="Hinsu A.T."/>
            <person name="Kumar R."/>
            <person name="Pandey M."/>
            <person name="Agarwal S."/>
            <person name="Srivastava S."/>
            <person name="Singh M."/>
            <person name="Iquebal M.A."/>
            <person name="Jaiswal S."/>
            <person name="Angadi U.B."/>
            <person name="Kumar N."/>
            <person name="Raza M."/>
            <person name="Shah T.M."/>
            <person name="Rai A."/>
            <person name="Jena J.K."/>
        </authorList>
    </citation>
    <scope>NUCLEOTIDE SEQUENCE [LARGE SCALE GENOMIC DNA]</scope>
    <source>
        <strain evidence="3">DASCIFA01</strain>
        <tissue evidence="3">Testis</tissue>
    </source>
</reference>
<protein>
    <submittedName>
        <fullName evidence="3">Zinc finger MYM-type 1-like protein</fullName>
    </submittedName>
</protein>
<gene>
    <name evidence="3" type="ORF">ROHU_006273</name>
</gene>
<evidence type="ECO:0000313" key="3">
    <source>
        <dbReference type="EMBL" id="RXN24226.1"/>
    </source>
</evidence>
<sequence>MKRNYALGSQKRKKRKEEEDKKKQDSGALLKFLSPQALPKDTSTDEATPSTSSSTSTDASLLIADVSSSAQATPSIASLTVEDTASRTETESAPLPNTEVTSTAQEHFFGFLDVEDTTGKGLTEVLLYHLQKHSLSLSDCRGQSYDNGSNMMGHKQGVQARILQLNSKAFYIPCSSHTLNLVVADAAKSSVLSISFFGVLQRLYTLFSSSVQRWTVLKEHVKQLTLKPFSTTRWEARIDSVKVVRYQLPEILDALSALQTFAIEKGDSETMSTAKSLHGELKTWSFLLCTMTWYNVLYQINHVSKLLQSPNVSMETLRSETEGVKDYLEDFRENGIASCQTDAKDIAENLDMEMTLPEKRQRKKKRQSPYEGTDETQSTPDETFRRDFFLPMVDTALRSLSDRFSRLKGVYDLYDFLFSKENMKQTIKNGKLHERCKKLEQTLHDIDADDLALEINSSLYTFPDHVATSPFDMLNYIYSEKLLDLYSNLSIALRLLLTLPVSVASGERSFSALKLIKNYMRSTMGQERLTGLALMSIERDVRQSLDMEDTVIAFAENKARKQQF</sequence>
<feature type="compositionally biased region" description="Basic and acidic residues" evidence="1">
    <location>
        <begin position="16"/>
        <end position="25"/>
    </location>
</feature>
<keyword evidence="4" id="KW-1185">Reference proteome</keyword>
<dbReference type="STRING" id="84645.A0A498N100"/>
<proteinExistence type="predicted"/>
<evidence type="ECO:0000256" key="1">
    <source>
        <dbReference type="SAM" id="MobiDB-lite"/>
    </source>
</evidence>
<dbReference type="AlphaFoldDB" id="A0A498N100"/>
<dbReference type="Pfam" id="PF05699">
    <property type="entry name" value="Dimer_Tnp_hAT"/>
    <property type="match status" value="1"/>
</dbReference>
<evidence type="ECO:0000259" key="2">
    <source>
        <dbReference type="Pfam" id="PF05699"/>
    </source>
</evidence>
<feature type="region of interest" description="Disordered" evidence="1">
    <location>
        <begin position="1"/>
        <end position="59"/>
    </location>
</feature>
<organism evidence="3 4">
    <name type="scientific">Labeo rohita</name>
    <name type="common">Indian major carp</name>
    <name type="synonym">Cyprinus rohita</name>
    <dbReference type="NCBI Taxonomy" id="84645"/>
    <lineage>
        <taxon>Eukaryota</taxon>
        <taxon>Metazoa</taxon>
        <taxon>Chordata</taxon>
        <taxon>Craniata</taxon>
        <taxon>Vertebrata</taxon>
        <taxon>Euteleostomi</taxon>
        <taxon>Actinopterygii</taxon>
        <taxon>Neopterygii</taxon>
        <taxon>Teleostei</taxon>
        <taxon>Ostariophysi</taxon>
        <taxon>Cypriniformes</taxon>
        <taxon>Cyprinidae</taxon>
        <taxon>Labeoninae</taxon>
        <taxon>Labeonini</taxon>
        <taxon>Labeo</taxon>
    </lineage>
</organism>
<dbReference type="GO" id="GO:0046983">
    <property type="term" value="F:protein dimerization activity"/>
    <property type="evidence" value="ECO:0007669"/>
    <property type="project" value="InterPro"/>
</dbReference>
<dbReference type="Proteomes" id="UP000290572">
    <property type="component" value="Unassembled WGS sequence"/>
</dbReference>
<feature type="domain" description="HAT C-terminal dimerisation" evidence="2">
    <location>
        <begin position="469"/>
        <end position="540"/>
    </location>
</feature>
<dbReference type="PANTHER" id="PTHR45749:SF35">
    <property type="entry name" value="AC-LIKE TRANSPOSASE-RELATED"/>
    <property type="match status" value="1"/>
</dbReference>
<feature type="compositionally biased region" description="Polar residues" evidence="1">
    <location>
        <begin position="73"/>
        <end position="83"/>
    </location>
</feature>
<accession>A0A498N100</accession>
<evidence type="ECO:0000313" key="4">
    <source>
        <dbReference type="Proteomes" id="UP000290572"/>
    </source>
</evidence>
<dbReference type="SUPFAM" id="SSF53098">
    <property type="entry name" value="Ribonuclease H-like"/>
    <property type="match status" value="1"/>
</dbReference>
<dbReference type="InterPro" id="IPR012337">
    <property type="entry name" value="RNaseH-like_sf"/>
</dbReference>
<dbReference type="PANTHER" id="PTHR45749">
    <property type="match status" value="1"/>
</dbReference>
<name>A0A498N100_LABRO</name>
<dbReference type="InterPro" id="IPR008906">
    <property type="entry name" value="HATC_C_dom"/>
</dbReference>
<feature type="region of interest" description="Disordered" evidence="1">
    <location>
        <begin position="353"/>
        <end position="381"/>
    </location>
</feature>
<dbReference type="EMBL" id="QBIY01012548">
    <property type="protein sequence ID" value="RXN24226.1"/>
    <property type="molecule type" value="Genomic_DNA"/>
</dbReference>
<comment type="caution">
    <text evidence="3">The sequence shown here is derived from an EMBL/GenBank/DDBJ whole genome shotgun (WGS) entry which is preliminary data.</text>
</comment>
<feature type="compositionally biased region" description="Low complexity" evidence="1">
    <location>
        <begin position="45"/>
        <end position="59"/>
    </location>
</feature>
<feature type="region of interest" description="Disordered" evidence="1">
    <location>
        <begin position="73"/>
        <end position="99"/>
    </location>
</feature>